<sequence>MMGVSCCPAYVIWDVTYACPLRCVHCYSESGRRESRRLGLDGMLRVADALAELKPEGVALAGGEPLAVRGIVRVAERLSRAGVPVTLYTGGWSLRPAMARELARVCAQVTVSLDGATAAVHDRVRGRAGSFQRAMNALGVLDATVDGAGRAGPGGPRAGGEFRFGIDCTLVRSNFGQMEELCTAIAPRFPRMDFLAFGAAVPSGLASRPGFAVHELLTDDQAGRLSDPDLMSRLRDLAPASVRVTMTDNRVLQMHPEWVAAGKVLSAMQIEPDGAVRAMPMYEGTVGNVLTEPVTVLWERAVARWDDPFVTAELSGVRTMAEWARATRRIDGRFGSPETRERIARRPDLAAPVAGGSPPRRPRPPVHLVPGEAS</sequence>
<feature type="compositionally biased region" description="Basic and acidic residues" evidence="5">
    <location>
        <begin position="334"/>
        <end position="348"/>
    </location>
</feature>
<protein>
    <submittedName>
        <fullName evidence="7">Radical SAM protein</fullName>
    </submittedName>
</protein>
<evidence type="ECO:0000259" key="6">
    <source>
        <dbReference type="Pfam" id="PF04055"/>
    </source>
</evidence>
<feature type="region of interest" description="Disordered" evidence="5">
    <location>
        <begin position="334"/>
        <end position="374"/>
    </location>
</feature>
<name>A0ABV9CUG1_9ACTN</name>
<organism evidence="7 8">
    <name type="scientific">Sphaerisporangium dianthi</name>
    <dbReference type="NCBI Taxonomy" id="1436120"/>
    <lineage>
        <taxon>Bacteria</taxon>
        <taxon>Bacillati</taxon>
        <taxon>Actinomycetota</taxon>
        <taxon>Actinomycetes</taxon>
        <taxon>Streptosporangiales</taxon>
        <taxon>Streptosporangiaceae</taxon>
        <taxon>Sphaerisporangium</taxon>
    </lineage>
</organism>
<reference evidence="8" key="1">
    <citation type="journal article" date="2019" name="Int. J. Syst. Evol. Microbiol.">
        <title>The Global Catalogue of Microorganisms (GCM) 10K type strain sequencing project: providing services to taxonomists for standard genome sequencing and annotation.</title>
        <authorList>
            <consortium name="The Broad Institute Genomics Platform"/>
            <consortium name="The Broad Institute Genome Sequencing Center for Infectious Disease"/>
            <person name="Wu L."/>
            <person name="Ma J."/>
        </authorList>
    </citation>
    <scope>NUCLEOTIDE SEQUENCE [LARGE SCALE GENOMIC DNA]</scope>
    <source>
        <strain evidence="8">CGMCC 4.7132</strain>
    </source>
</reference>
<dbReference type="InterPro" id="IPR058240">
    <property type="entry name" value="rSAM_sf"/>
</dbReference>
<dbReference type="Proteomes" id="UP001596004">
    <property type="component" value="Unassembled WGS sequence"/>
</dbReference>
<dbReference type="PANTHER" id="PTHR11228:SF7">
    <property type="entry name" value="PQQA PEPTIDE CYCLASE"/>
    <property type="match status" value="1"/>
</dbReference>
<dbReference type="Pfam" id="PF04055">
    <property type="entry name" value="Radical_SAM"/>
    <property type="match status" value="1"/>
</dbReference>
<evidence type="ECO:0000256" key="1">
    <source>
        <dbReference type="ARBA" id="ARBA00022691"/>
    </source>
</evidence>
<evidence type="ECO:0000313" key="8">
    <source>
        <dbReference type="Proteomes" id="UP001596004"/>
    </source>
</evidence>
<keyword evidence="2" id="KW-0479">Metal-binding</keyword>
<keyword evidence="1" id="KW-0949">S-adenosyl-L-methionine</keyword>
<keyword evidence="3" id="KW-0408">Iron</keyword>
<gene>
    <name evidence="7" type="ORF">ACFO60_37360</name>
</gene>
<evidence type="ECO:0000313" key="7">
    <source>
        <dbReference type="EMBL" id="MFC4536470.1"/>
    </source>
</evidence>
<proteinExistence type="predicted"/>
<dbReference type="RefSeq" id="WP_380850981.1">
    <property type="nucleotide sequence ID" value="NZ_JBHSFP010000046.1"/>
</dbReference>
<keyword evidence="8" id="KW-1185">Reference proteome</keyword>
<evidence type="ECO:0000256" key="3">
    <source>
        <dbReference type="ARBA" id="ARBA00023004"/>
    </source>
</evidence>
<evidence type="ECO:0000256" key="2">
    <source>
        <dbReference type="ARBA" id="ARBA00022723"/>
    </source>
</evidence>
<accession>A0ABV9CUG1</accession>
<dbReference type="InterPro" id="IPR013785">
    <property type="entry name" value="Aldolase_TIM"/>
</dbReference>
<dbReference type="SUPFAM" id="SSF102114">
    <property type="entry name" value="Radical SAM enzymes"/>
    <property type="match status" value="1"/>
</dbReference>
<dbReference type="InterPro" id="IPR050377">
    <property type="entry name" value="Radical_SAM_PqqE_MftC-like"/>
</dbReference>
<evidence type="ECO:0000256" key="4">
    <source>
        <dbReference type="ARBA" id="ARBA00023014"/>
    </source>
</evidence>
<dbReference type="SFLD" id="SFLDS00029">
    <property type="entry name" value="Radical_SAM"/>
    <property type="match status" value="1"/>
</dbReference>
<dbReference type="EMBL" id="JBHSFP010000046">
    <property type="protein sequence ID" value="MFC4536470.1"/>
    <property type="molecule type" value="Genomic_DNA"/>
</dbReference>
<evidence type="ECO:0000256" key="5">
    <source>
        <dbReference type="SAM" id="MobiDB-lite"/>
    </source>
</evidence>
<keyword evidence="4" id="KW-0411">Iron-sulfur</keyword>
<dbReference type="InterPro" id="IPR007197">
    <property type="entry name" value="rSAM"/>
</dbReference>
<comment type="caution">
    <text evidence="7">The sequence shown here is derived from an EMBL/GenBank/DDBJ whole genome shotgun (WGS) entry which is preliminary data.</text>
</comment>
<dbReference type="SFLD" id="SFLDG01067">
    <property type="entry name" value="SPASM/twitch_domain_containing"/>
    <property type="match status" value="1"/>
</dbReference>
<dbReference type="CDD" id="cd01335">
    <property type="entry name" value="Radical_SAM"/>
    <property type="match status" value="1"/>
</dbReference>
<feature type="domain" description="Radical SAM core" evidence="6">
    <location>
        <begin position="15"/>
        <end position="138"/>
    </location>
</feature>
<dbReference type="PANTHER" id="PTHR11228">
    <property type="entry name" value="RADICAL SAM DOMAIN PROTEIN"/>
    <property type="match status" value="1"/>
</dbReference>
<dbReference type="Gene3D" id="3.20.20.70">
    <property type="entry name" value="Aldolase class I"/>
    <property type="match status" value="1"/>
</dbReference>